<evidence type="ECO:0000256" key="2">
    <source>
        <dbReference type="ARBA" id="ARBA00023043"/>
    </source>
</evidence>
<dbReference type="PROSITE" id="PS50088">
    <property type="entry name" value="ANK_REPEAT"/>
    <property type="match status" value="3"/>
</dbReference>
<dbReference type="Pfam" id="PF00023">
    <property type="entry name" value="Ank"/>
    <property type="match status" value="1"/>
</dbReference>
<comment type="caution">
    <text evidence="3">The sequence shown here is derived from an EMBL/GenBank/DDBJ whole genome shotgun (WGS) entry which is preliminary data.</text>
</comment>
<protein>
    <submittedName>
        <fullName evidence="3">Uncharacterized protein</fullName>
    </submittedName>
</protein>
<proteinExistence type="predicted"/>
<dbReference type="InterPro" id="IPR036770">
    <property type="entry name" value="Ankyrin_rpt-contain_sf"/>
</dbReference>
<keyword evidence="1" id="KW-0677">Repeat</keyword>
<dbReference type="Gene3D" id="1.25.40.20">
    <property type="entry name" value="Ankyrin repeat-containing domain"/>
    <property type="match status" value="2"/>
</dbReference>
<keyword evidence="4" id="KW-1185">Reference proteome</keyword>
<dbReference type="VEuPathDB" id="FungiDB:ATEG_05803"/>
<dbReference type="OrthoDB" id="426293at2759"/>
<evidence type="ECO:0000313" key="4">
    <source>
        <dbReference type="Proteomes" id="UP000452235"/>
    </source>
</evidence>
<dbReference type="EMBL" id="BLJY01000007">
    <property type="protein sequence ID" value="GFF17642.1"/>
    <property type="molecule type" value="Genomic_DNA"/>
</dbReference>
<reference evidence="3 4" key="1">
    <citation type="submission" date="2020-01" db="EMBL/GenBank/DDBJ databases">
        <title>Aspergillus terreus IFO 6365 whole genome shotgun sequence.</title>
        <authorList>
            <person name="Kanamasa S."/>
            <person name="Takahashi H."/>
        </authorList>
    </citation>
    <scope>NUCLEOTIDE SEQUENCE [LARGE SCALE GENOMIC DNA]</scope>
    <source>
        <strain evidence="3 4">IFO 6365</strain>
    </source>
</reference>
<evidence type="ECO:0000313" key="3">
    <source>
        <dbReference type="EMBL" id="GFF17642.1"/>
    </source>
</evidence>
<dbReference type="AlphaFoldDB" id="A0A5M3Z7Z2"/>
<dbReference type="Proteomes" id="UP000452235">
    <property type="component" value="Unassembled WGS sequence"/>
</dbReference>
<sequence length="567" mass="63953">MSILKLPNELLLKIGDACETRKDLSALSRTNSSMYQLLNRQMYRNALREHDGLIFIEALRDKEDDLVRGLVEVSNTIQGFSWMKFCFIWYDGITIRGTVRFLIAREHDLDIHAPGPFNGQVMLKSIVEESDAVAIDMLMEWKGDELLSEPAASQLPFVYYAASLGDTDSIRRLLGYGFPIDFRDEQDRTPLMIAAANGHFMAVKTLLERGASVFLTDRHHGLTALGWALRRGTSVASVRLLLMYGSDPNIHDKHNRHLVLTPLHSAFKGAIMPLLWAGLSFADDEFHIPHFLFDFACLYGLDDVARWVYRRWPALVKTNGGSLPWYFLLHAVQSMSVRVVRQLLEWGADPNRGGPWDESPLNCALKYDDIRAVVIVKDLLKHGADPNAVDKLGTPLQFALRFEKERTIVLCRLLLAFGLDLRRHRRARVAVLLYLAVDANDLDMVRQMDEQGVSMNLASEGLPLPIIQAMARGHVSIVNYLLCRGARHDVTNRHGQTALTWAIVNGHVFTVHILLLFIDLEERRDEIETALVMSLLHGDDRVSQAIVRAGLDLPEDLVGIQHLFGSA</sequence>
<dbReference type="Pfam" id="PF12796">
    <property type="entry name" value="Ank_2"/>
    <property type="match status" value="2"/>
</dbReference>
<gene>
    <name evidence="3" type="ORF">ATEIFO6365_0007019100</name>
</gene>
<keyword evidence="2" id="KW-0040">ANK repeat</keyword>
<name>A0A5M3Z7Z2_ASPTE</name>
<dbReference type="InterPro" id="IPR002110">
    <property type="entry name" value="Ankyrin_rpt"/>
</dbReference>
<dbReference type="SMART" id="SM00248">
    <property type="entry name" value="ANK"/>
    <property type="match status" value="10"/>
</dbReference>
<accession>A0A5M3Z7Z2</accession>
<organism evidence="3 4">
    <name type="scientific">Aspergillus terreus</name>
    <dbReference type="NCBI Taxonomy" id="33178"/>
    <lineage>
        <taxon>Eukaryota</taxon>
        <taxon>Fungi</taxon>
        <taxon>Dikarya</taxon>
        <taxon>Ascomycota</taxon>
        <taxon>Pezizomycotina</taxon>
        <taxon>Eurotiomycetes</taxon>
        <taxon>Eurotiomycetidae</taxon>
        <taxon>Eurotiales</taxon>
        <taxon>Aspergillaceae</taxon>
        <taxon>Aspergillus</taxon>
        <taxon>Aspergillus subgen. Circumdati</taxon>
    </lineage>
</organism>
<dbReference type="SUPFAM" id="SSF48403">
    <property type="entry name" value="Ankyrin repeat"/>
    <property type="match status" value="1"/>
</dbReference>
<evidence type="ECO:0000256" key="1">
    <source>
        <dbReference type="ARBA" id="ARBA00022737"/>
    </source>
</evidence>
<dbReference type="PROSITE" id="PS50297">
    <property type="entry name" value="ANK_REP_REGION"/>
    <property type="match status" value="1"/>
</dbReference>
<dbReference type="PANTHER" id="PTHR24171">
    <property type="entry name" value="ANKYRIN REPEAT DOMAIN-CONTAINING PROTEIN 39-RELATED"/>
    <property type="match status" value="1"/>
</dbReference>
<dbReference type="PANTHER" id="PTHR24171:SF9">
    <property type="entry name" value="ANKYRIN REPEAT DOMAIN-CONTAINING PROTEIN 39"/>
    <property type="match status" value="1"/>
</dbReference>